<evidence type="ECO:0000256" key="1">
    <source>
        <dbReference type="SAM" id="MobiDB-lite"/>
    </source>
</evidence>
<gene>
    <name evidence="2" type="ORF">L1049_023581</name>
</gene>
<name>A0AAP0WXT2_LIQFO</name>
<proteinExistence type="predicted"/>
<evidence type="ECO:0000313" key="2">
    <source>
        <dbReference type="EMBL" id="KAK9284409.1"/>
    </source>
</evidence>
<keyword evidence="3" id="KW-1185">Reference proteome</keyword>
<dbReference type="Pfam" id="PF12609">
    <property type="entry name" value="DUF3774"/>
    <property type="match status" value="1"/>
</dbReference>
<dbReference type="EMBL" id="JBBPBK010000005">
    <property type="protein sequence ID" value="KAK9284409.1"/>
    <property type="molecule type" value="Genomic_DNA"/>
</dbReference>
<feature type="compositionally biased region" description="Low complexity" evidence="1">
    <location>
        <begin position="34"/>
        <end position="48"/>
    </location>
</feature>
<dbReference type="InterPro" id="IPR022251">
    <property type="entry name" value="DUF3774_wound-induced"/>
</dbReference>
<accession>A0AAP0WXT2</accession>
<dbReference type="PANTHER" id="PTHR33090">
    <property type="entry name" value="DUF3774 DOMAIN PROTEIN-RELATED"/>
    <property type="match status" value="1"/>
</dbReference>
<protein>
    <submittedName>
        <fullName evidence="2">Uncharacterized protein</fullName>
    </submittedName>
</protein>
<dbReference type="AlphaFoldDB" id="A0AAP0WXT2"/>
<sequence>MIFRHTSWGFFQVGTPVMQRIDEKSSKNDPNIKSLNDSASTSSSSSSKQFRRSSDAFDATMALNKATAKNGDQNKLKQAEESLRTVMYLSCWGPN</sequence>
<reference evidence="2 3" key="1">
    <citation type="journal article" date="2024" name="Plant J.">
        <title>Genome sequences and population genomics reveal climatic adaptation and genomic divergence between two closely related sweetgum species.</title>
        <authorList>
            <person name="Xu W.Q."/>
            <person name="Ren C.Q."/>
            <person name="Zhang X.Y."/>
            <person name="Comes H.P."/>
            <person name="Liu X.H."/>
            <person name="Li Y.G."/>
            <person name="Kettle C.J."/>
            <person name="Jalonen R."/>
            <person name="Gaisberger H."/>
            <person name="Ma Y.Z."/>
            <person name="Qiu Y.X."/>
        </authorList>
    </citation>
    <scope>NUCLEOTIDE SEQUENCE [LARGE SCALE GENOMIC DNA]</scope>
    <source>
        <strain evidence="2">Hangzhou</strain>
    </source>
</reference>
<organism evidence="2 3">
    <name type="scientific">Liquidambar formosana</name>
    <name type="common">Formosan gum</name>
    <dbReference type="NCBI Taxonomy" id="63359"/>
    <lineage>
        <taxon>Eukaryota</taxon>
        <taxon>Viridiplantae</taxon>
        <taxon>Streptophyta</taxon>
        <taxon>Embryophyta</taxon>
        <taxon>Tracheophyta</taxon>
        <taxon>Spermatophyta</taxon>
        <taxon>Magnoliopsida</taxon>
        <taxon>eudicotyledons</taxon>
        <taxon>Gunneridae</taxon>
        <taxon>Pentapetalae</taxon>
        <taxon>Saxifragales</taxon>
        <taxon>Altingiaceae</taxon>
        <taxon>Liquidambar</taxon>
    </lineage>
</organism>
<feature type="region of interest" description="Disordered" evidence="1">
    <location>
        <begin position="21"/>
        <end position="53"/>
    </location>
</feature>
<evidence type="ECO:0000313" key="3">
    <source>
        <dbReference type="Proteomes" id="UP001415857"/>
    </source>
</evidence>
<comment type="caution">
    <text evidence="2">The sequence shown here is derived from an EMBL/GenBank/DDBJ whole genome shotgun (WGS) entry which is preliminary data.</text>
</comment>
<dbReference type="Proteomes" id="UP001415857">
    <property type="component" value="Unassembled WGS sequence"/>
</dbReference>